<dbReference type="EMBL" id="JBFSEQ010000007">
    <property type="protein sequence ID" value="KAL2771943.1"/>
    <property type="molecule type" value="Genomic_DNA"/>
</dbReference>
<accession>A0ABD2E034</accession>
<dbReference type="SUPFAM" id="SSF56436">
    <property type="entry name" value="C-type lectin-like"/>
    <property type="match status" value="1"/>
</dbReference>
<keyword evidence="3" id="KW-1185">Reference proteome</keyword>
<sequence length="127" mass="14010">MASKIMRLLLLLTCVANPEVLGDIVMRPSCANGWFYHRSNCYGYFWKLRNWTDAEVRNSPPAGLASLERGASLGPYLIWSGSQGPSVALSGEAARLEKWREEGCVPNSCRVVSSDEVGATRSDVRMN</sequence>
<reference evidence="2 3" key="1">
    <citation type="journal article" date="2024" name="G3 (Bethesda)">
        <title>A hybrid genome assembly of the endangered aye-aye (Daubentonia madagascariensis).</title>
        <authorList>
            <person name="Versoza C.J."/>
            <person name="Pfeifer S.P."/>
        </authorList>
    </citation>
    <scope>NUCLEOTIDE SEQUENCE [LARGE SCALE GENOMIC DNA]</scope>
    <source>
        <strain evidence="2">6821</strain>
    </source>
</reference>
<dbReference type="InterPro" id="IPR016187">
    <property type="entry name" value="CTDL_fold"/>
</dbReference>
<evidence type="ECO:0000313" key="2">
    <source>
        <dbReference type="EMBL" id="KAL2771943.1"/>
    </source>
</evidence>
<proteinExistence type="predicted"/>
<feature type="non-terminal residue" evidence="2">
    <location>
        <position position="127"/>
    </location>
</feature>
<feature type="signal peptide" evidence="1">
    <location>
        <begin position="1"/>
        <end position="22"/>
    </location>
</feature>
<comment type="caution">
    <text evidence="2">The sequence shown here is derived from an EMBL/GenBank/DDBJ whole genome shotgun (WGS) entry which is preliminary data.</text>
</comment>
<organism evidence="2 3">
    <name type="scientific">Daubentonia madagascariensis</name>
    <name type="common">Aye-aye</name>
    <name type="synonym">Sciurus madagascariensis</name>
    <dbReference type="NCBI Taxonomy" id="31869"/>
    <lineage>
        <taxon>Eukaryota</taxon>
        <taxon>Metazoa</taxon>
        <taxon>Chordata</taxon>
        <taxon>Craniata</taxon>
        <taxon>Vertebrata</taxon>
        <taxon>Euteleostomi</taxon>
        <taxon>Mammalia</taxon>
        <taxon>Eutheria</taxon>
        <taxon>Euarchontoglires</taxon>
        <taxon>Primates</taxon>
        <taxon>Strepsirrhini</taxon>
        <taxon>Chiromyiformes</taxon>
        <taxon>Daubentoniidae</taxon>
        <taxon>Daubentonia</taxon>
    </lineage>
</organism>
<feature type="chain" id="PRO_5044832099" evidence="1">
    <location>
        <begin position="23"/>
        <end position="127"/>
    </location>
</feature>
<dbReference type="AlphaFoldDB" id="A0ABD2E034"/>
<gene>
    <name evidence="2" type="ORF">WCI35_020094</name>
</gene>
<protein>
    <submittedName>
        <fullName evidence="2">Regenerating islet-derived protein 4 isoform 2</fullName>
    </submittedName>
</protein>
<name>A0ABD2E034_DAUMA</name>
<keyword evidence="1" id="KW-0732">Signal</keyword>
<evidence type="ECO:0000256" key="1">
    <source>
        <dbReference type="SAM" id="SignalP"/>
    </source>
</evidence>
<evidence type="ECO:0000313" key="3">
    <source>
        <dbReference type="Proteomes" id="UP001610411"/>
    </source>
</evidence>
<dbReference type="Proteomes" id="UP001610411">
    <property type="component" value="Unassembled WGS sequence"/>
</dbReference>